<dbReference type="InterPro" id="IPR036322">
    <property type="entry name" value="WD40_repeat_dom_sf"/>
</dbReference>
<dbReference type="OrthoDB" id="194358at2759"/>
<dbReference type="CDD" id="cd00200">
    <property type="entry name" value="WD40"/>
    <property type="match status" value="1"/>
</dbReference>
<evidence type="ECO:0000259" key="5">
    <source>
        <dbReference type="Pfam" id="PF26640"/>
    </source>
</evidence>
<feature type="repeat" description="WD" evidence="3">
    <location>
        <begin position="812"/>
        <end position="848"/>
    </location>
</feature>
<dbReference type="EMBL" id="KZ824447">
    <property type="protein sequence ID" value="RAK99252.1"/>
    <property type="molecule type" value="Genomic_DNA"/>
</dbReference>
<dbReference type="STRING" id="1448316.A0A395GV32"/>
<feature type="repeat" description="WD" evidence="3">
    <location>
        <begin position="771"/>
        <end position="811"/>
    </location>
</feature>
<dbReference type="Proteomes" id="UP000249402">
    <property type="component" value="Unassembled WGS sequence"/>
</dbReference>
<evidence type="ECO:0000313" key="6">
    <source>
        <dbReference type="EMBL" id="RAK99252.1"/>
    </source>
</evidence>
<proteinExistence type="predicted"/>
<dbReference type="PRINTS" id="PR00320">
    <property type="entry name" value="GPROTEINBRPT"/>
</dbReference>
<dbReference type="PANTHER" id="PTHR10622:SF10">
    <property type="entry name" value="HET DOMAIN-CONTAINING PROTEIN"/>
    <property type="match status" value="1"/>
</dbReference>
<feature type="domain" description="Heterokaryon incompatibility" evidence="4">
    <location>
        <begin position="22"/>
        <end position="119"/>
    </location>
</feature>
<protein>
    <submittedName>
        <fullName evidence="6">Uncharacterized protein</fullName>
    </submittedName>
</protein>
<dbReference type="Pfam" id="PF00400">
    <property type="entry name" value="WD40"/>
    <property type="match status" value="5"/>
</dbReference>
<accession>A0A395GV32</accession>
<evidence type="ECO:0000259" key="4">
    <source>
        <dbReference type="Pfam" id="PF06985"/>
    </source>
</evidence>
<evidence type="ECO:0000256" key="1">
    <source>
        <dbReference type="ARBA" id="ARBA00022574"/>
    </source>
</evidence>
<feature type="repeat" description="WD" evidence="3">
    <location>
        <begin position="729"/>
        <end position="770"/>
    </location>
</feature>
<dbReference type="PROSITE" id="PS50082">
    <property type="entry name" value="WD_REPEATS_2"/>
    <property type="match status" value="5"/>
</dbReference>
<dbReference type="GeneID" id="37229244"/>
<name>A0A395GV32_9EURO</name>
<dbReference type="InterPro" id="IPR058525">
    <property type="entry name" value="DUF8212"/>
</dbReference>
<feature type="repeat" description="WD" evidence="3">
    <location>
        <begin position="687"/>
        <end position="728"/>
    </location>
</feature>
<dbReference type="InterPro" id="IPR001680">
    <property type="entry name" value="WD40_rpt"/>
</dbReference>
<dbReference type="InterPro" id="IPR019775">
    <property type="entry name" value="WD40_repeat_CS"/>
</dbReference>
<keyword evidence="2" id="KW-0677">Repeat</keyword>
<dbReference type="Pfam" id="PF06985">
    <property type="entry name" value="HET"/>
    <property type="match status" value="1"/>
</dbReference>
<dbReference type="PANTHER" id="PTHR10622">
    <property type="entry name" value="HET DOMAIN-CONTAINING PROTEIN"/>
    <property type="match status" value="1"/>
</dbReference>
<organism evidence="6 7">
    <name type="scientific">Aspergillus ibericus CBS 121593</name>
    <dbReference type="NCBI Taxonomy" id="1448316"/>
    <lineage>
        <taxon>Eukaryota</taxon>
        <taxon>Fungi</taxon>
        <taxon>Dikarya</taxon>
        <taxon>Ascomycota</taxon>
        <taxon>Pezizomycotina</taxon>
        <taxon>Eurotiomycetes</taxon>
        <taxon>Eurotiomycetidae</taxon>
        <taxon>Eurotiales</taxon>
        <taxon>Aspergillaceae</taxon>
        <taxon>Aspergillus</taxon>
        <taxon>Aspergillus subgen. Circumdati</taxon>
    </lineage>
</organism>
<dbReference type="VEuPathDB" id="FungiDB:BO80DRAFT_503321"/>
<keyword evidence="7" id="KW-1185">Reference proteome</keyword>
<keyword evidence="1 3" id="KW-0853">WD repeat</keyword>
<reference evidence="6 7" key="1">
    <citation type="submission" date="2018-02" db="EMBL/GenBank/DDBJ databases">
        <title>The genomes of Aspergillus section Nigri reveals drivers in fungal speciation.</title>
        <authorList>
            <consortium name="DOE Joint Genome Institute"/>
            <person name="Vesth T.C."/>
            <person name="Nybo J."/>
            <person name="Theobald S."/>
            <person name="Brandl J."/>
            <person name="Frisvad J.C."/>
            <person name="Nielsen K.F."/>
            <person name="Lyhne E.K."/>
            <person name="Kogle M.E."/>
            <person name="Kuo A."/>
            <person name="Riley R."/>
            <person name="Clum A."/>
            <person name="Nolan M."/>
            <person name="Lipzen A."/>
            <person name="Salamov A."/>
            <person name="Henrissat B."/>
            <person name="Wiebenga A."/>
            <person name="De vries R.P."/>
            <person name="Grigoriev I.V."/>
            <person name="Mortensen U.H."/>
            <person name="Andersen M.R."/>
            <person name="Baker S.E."/>
        </authorList>
    </citation>
    <scope>NUCLEOTIDE SEQUENCE [LARGE SCALE GENOMIC DNA]</scope>
    <source>
        <strain evidence="6 7">CBS 121593</strain>
    </source>
</reference>
<dbReference type="RefSeq" id="XP_025573580.1">
    <property type="nucleotide sequence ID" value="XM_025724379.1"/>
</dbReference>
<feature type="repeat" description="WD" evidence="3">
    <location>
        <begin position="645"/>
        <end position="686"/>
    </location>
</feature>
<dbReference type="PROSITE" id="PS50294">
    <property type="entry name" value="WD_REPEATS_REGION"/>
    <property type="match status" value="4"/>
</dbReference>
<dbReference type="Gene3D" id="2.130.10.10">
    <property type="entry name" value="YVTN repeat-like/Quinoprotein amine dehydrogenase"/>
    <property type="match status" value="2"/>
</dbReference>
<dbReference type="Pfam" id="PF26640">
    <property type="entry name" value="DUF8212"/>
    <property type="match status" value="1"/>
</dbReference>
<dbReference type="InterPro" id="IPR020472">
    <property type="entry name" value="WD40_PAC1"/>
</dbReference>
<feature type="domain" description="DUF8212" evidence="5">
    <location>
        <begin position="230"/>
        <end position="283"/>
    </location>
</feature>
<dbReference type="InterPro" id="IPR015943">
    <property type="entry name" value="WD40/YVTN_repeat-like_dom_sf"/>
</dbReference>
<dbReference type="SMART" id="SM00320">
    <property type="entry name" value="WD40"/>
    <property type="match status" value="5"/>
</dbReference>
<evidence type="ECO:0000256" key="2">
    <source>
        <dbReference type="ARBA" id="ARBA00022737"/>
    </source>
</evidence>
<evidence type="ECO:0000256" key="3">
    <source>
        <dbReference type="PROSITE-ProRule" id="PRU00221"/>
    </source>
</evidence>
<sequence>MRLINVQTYRLEEFLNEKVPPYAILSHTWGSDQDEVSFRDITERSAKRASANHWPIKFEGCCEQAAKDDLEYVWIDTCCIDKSNSVELGEAINSMFRWYREAKTCYAYLSDVTDESVEANPHMVSGFSGSRWFKRGWTLQELLAPRNVQFYNSTWTFLGSKTDMKILRLIEKETGIPRLFLRGEALPNASIAQRMSWGSGRTTKRKEDIAYCLLGIFDVMMPMIYGEGDRAFIRLQEELIKRSRDASVFAWGLPSETSAPVHFEDITSAGIFATSPADFANSSHIISQNREIKSRATFVVDGGCVRSEIPLYTDPAGQLFGLLNCGLRSNNSGSKVVGIPLVKDLFGEYIRPGGHYSQLFPVSEVTTVSQIYIKTERDQKTTTASIYSNCFEIENLSEPGLKLIEVEPQDCWREKESLIVTSNHRPGSNLQQYWLRFRPEDEGSTDFIVLLELQIPGSQAKAQCHIMTSSEFTPLKDLIQYSSNMRPTAFGHNVARGNSRSIYVTIDQDTTAGKCMFVVKVAETTMLPTITVDATFELELQAAKYDRERTAKEKNKLYLEIEKFNQQRGTAYTLESVGKRLAEIREEQIQLEAIQKWRTELSKKELSIERKFDDFERMALAKNYDPVWIAEISTAKGELVTRSTLTGHSEPFSNVAFSPDGRVLATASLDKTVKLWEVATGGLRSTLTGHSQPVLNVAFSPDGRVLASASYDKTVKLWEMATGGLRSTLTGHSEPFSNVAFSPDSRVLASASLDKTVKLWEVATGGLHSTLTGHCEPVLNVAFSPDGRVLASASLETVKLWEVATGGLRRTLTGHSEPVLNVAFSPDGRVLASASYDKTVKLWEVATGGLRSG</sequence>
<dbReference type="SUPFAM" id="SSF50978">
    <property type="entry name" value="WD40 repeat-like"/>
    <property type="match status" value="1"/>
</dbReference>
<dbReference type="PROSITE" id="PS00678">
    <property type="entry name" value="WD_REPEATS_1"/>
    <property type="match status" value="4"/>
</dbReference>
<gene>
    <name evidence="6" type="ORF">BO80DRAFT_503321</name>
</gene>
<dbReference type="AlphaFoldDB" id="A0A395GV32"/>
<evidence type="ECO:0000313" key="7">
    <source>
        <dbReference type="Proteomes" id="UP000249402"/>
    </source>
</evidence>
<dbReference type="InterPro" id="IPR010730">
    <property type="entry name" value="HET"/>
</dbReference>